<name>A0A835BAI2_9POAL</name>
<evidence type="ECO:0000313" key="1">
    <source>
        <dbReference type="EMBL" id="KAF8685852.1"/>
    </source>
</evidence>
<organism evidence="1 2">
    <name type="scientific">Digitaria exilis</name>
    <dbReference type="NCBI Taxonomy" id="1010633"/>
    <lineage>
        <taxon>Eukaryota</taxon>
        <taxon>Viridiplantae</taxon>
        <taxon>Streptophyta</taxon>
        <taxon>Embryophyta</taxon>
        <taxon>Tracheophyta</taxon>
        <taxon>Spermatophyta</taxon>
        <taxon>Magnoliopsida</taxon>
        <taxon>Liliopsida</taxon>
        <taxon>Poales</taxon>
        <taxon>Poaceae</taxon>
        <taxon>PACMAD clade</taxon>
        <taxon>Panicoideae</taxon>
        <taxon>Panicodae</taxon>
        <taxon>Paniceae</taxon>
        <taxon>Anthephorinae</taxon>
        <taxon>Digitaria</taxon>
    </lineage>
</organism>
<dbReference type="AlphaFoldDB" id="A0A835BAI2"/>
<comment type="caution">
    <text evidence="1">The sequence shown here is derived from an EMBL/GenBank/DDBJ whole genome shotgun (WGS) entry which is preliminary data.</text>
</comment>
<reference evidence="1" key="1">
    <citation type="submission" date="2020-07" db="EMBL/GenBank/DDBJ databases">
        <title>Genome sequence and genetic diversity analysis of an under-domesticated orphan crop, white fonio (Digitaria exilis).</title>
        <authorList>
            <person name="Bennetzen J.L."/>
            <person name="Chen S."/>
            <person name="Ma X."/>
            <person name="Wang X."/>
            <person name="Yssel A.E.J."/>
            <person name="Chaluvadi S.R."/>
            <person name="Johnson M."/>
            <person name="Gangashetty P."/>
            <person name="Hamidou F."/>
            <person name="Sanogo M.D."/>
            <person name="Zwaenepoel A."/>
            <person name="Wallace J."/>
            <person name="Van De Peer Y."/>
            <person name="Van Deynze A."/>
        </authorList>
    </citation>
    <scope>NUCLEOTIDE SEQUENCE</scope>
    <source>
        <tissue evidence="1">Leaves</tissue>
    </source>
</reference>
<protein>
    <recommendedName>
        <fullName evidence="3">Reverse transcriptase zinc-binding domain-containing protein</fullName>
    </recommendedName>
</protein>
<accession>A0A835BAI2</accession>
<dbReference type="Proteomes" id="UP000636709">
    <property type="component" value="Unassembled WGS sequence"/>
</dbReference>
<proteinExistence type="predicted"/>
<sequence>MRWKWTNDGWYTSKSAYAVQFAGSYCTFNCNTIWEAKVEGKHRFFAWAWWNNSFAGLNKYTRKMVASLLIYVTWNIWKEHNRRVFQNQAALPARVVALIKEEIKLRQDACGGALVF</sequence>
<evidence type="ECO:0000313" key="2">
    <source>
        <dbReference type="Proteomes" id="UP000636709"/>
    </source>
</evidence>
<evidence type="ECO:0008006" key="3">
    <source>
        <dbReference type="Google" id="ProtNLM"/>
    </source>
</evidence>
<gene>
    <name evidence="1" type="ORF">HU200_043764</name>
</gene>
<keyword evidence="2" id="KW-1185">Reference proteome</keyword>
<dbReference type="EMBL" id="JACEFO010002082">
    <property type="protein sequence ID" value="KAF8685852.1"/>
    <property type="molecule type" value="Genomic_DNA"/>
</dbReference>